<dbReference type="CDD" id="cd05403">
    <property type="entry name" value="NT_KNTase_like"/>
    <property type="match status" value="1"/>
</dbReference>
<dbReference type="InterPro" id="IPR052548">
    <property type="entry name" value="Type_VII_TA_antitoxin"/>
</dbReference>
<comment type="caution">
    <text evidence="2">The sequence shown here is derived from an EMBL/GenBank/DDBJ whole genome shotgun (WGS) entry which is preliminary data.</text>
</comment>
<dbReference type="AlphaFoldDB" id="A0A918K953"/>
<dbReference type="Proteomes" id="UP000626148">
    <property type="component" value="Unassembled WGS sequence"/>
</dbReference>
<gene>
    <name evidence="2" type="ORF">GCM10007392_23880</name>
</gene>
<organism evidence="2 3">
    <name type="scientific">Saccharospirillum salsuginis</name>
    <dbReference type="NCBI Taxonomy" id="418750"/>
    <lineage>
        <taxon>Bacteria</taxon>
        <taxon>Pseudomonadati</taxon>
        <taxon>Pseudomonadota</taxon>
        <taxon>Gammaproteobacteria</taxon>
        <taxon>Oceanospirillales</taxon>
        <taxon>Saccharospirillaceae</taxon>
        <taxon>Saccharospirillum</taxon>
    </lineage>
</organism>
<protein>
    <submittedName>
        <fullName evidence="2">DNA-binding protein</fullName>
    </submittedName>
</protein>
<dbReference type="GO" id="GO:0003677">
    <property type="term" value="F:DNA binding"/>
    <property type="evidence" value="ECO:0007669"/>
    <property type="project" value="UniProtKB-KW"/>
</dbReference>
<feature type="domain" description="HEPN" evidence="1">
    <location>
        <begin position="157"/>
        <end position="277"/>
    </location>
</feature>
<sequence length="294" mass="34188">MAMKTSLDHLPEPKRHELRRAVDIILESVKPEMLILFGSYARGDWQEEMADDGVHYQYQSDFDLLAVAKSEAKALRIERKDSLRKELSRSLRTPVTLIAHDIHFVNRNLTKGQFFFADILKEGVMLHNSGKLELAEPGALSPKERKRLAEQDFEYWMDKVASVDKVFGFCLEEEEYSEAAFNLHQKTERLYNAILLVFTRYKPKTHDLERLSDLVASLEPEFLKVFPQGSQEEKDRFELLRQAYVSARYSPAYRITREDLDWLSERVRLLETLATRLCLERIAGFEAAATGHQF</sequence>
<evidence type="ECO:0000259" key="1">
    <source>
        <dbReference type="PROSITE" id="PS50910"/>
    </source>
</evidence>
<reference evidence="2" key="1">
    <citation type="journal article" date="2014" name="Int. J. Syst. Evol. Microbiol.">
        <title>Complete genome sequence of Corynebacterium casei LMG S-19264T (=DSM 44701T), isolated from a smear-ripened cheese.</title>
        <authorList>
            <consortium name="US DOE Joint Genome Institute (JGI-PGF)"/>
            <person name="Walter F."/>
            <person name="Albersmeier A."/>
            <person name="Kalinowski J."/>
            <person name="Ruckert C."/>
        </authorList>
    </citation>
    <scope>NUCLEOTIDE SEQUENCE</scope>
    <source>
        <strain evidence="2">KCTC 22169</strain>
    </source>
</reference>
<dbReference type="PANTHER" id="PTHR33933">
    <property type="entry name" value="NUCLEOTIDYLTRANSFERASE"/>
    <property type="match status" value="1"/>
</dbReference>
<dbReference type="SUPFAM" id="SSF81301">
    <property type="entry name" value="Nucleotidyltransferase"/>
    <property type="match status" value="1"/>
</dbReference>
<dbReference type="SUPFAM" id="SSF81593">
    <property type="entry name" value="Nucleotidyltransferase substrate binding subunit/domain"/>
    <property type="match status" value="1"/>
</dbReference>
<reference evidence="2" key="2">
    <citation type="submission" date="2020-09" db="EMBL/GenBank/DDBJ databases">
        <authorList>
            <person name="Sun Q."/>
            <person name="Kim S."/>
        </authorList>
    </citation>
    <scope>NUCLEOTIDE SEQUENCE</scope>
    <source>
        <strain evidence="2">KCTC 22169</strain>
    </source>
</reference>
<dbReference type="PROSITE" id="PS50910">
    <property type="entry name" value="HEPN"/>
    <property type="match status" value="1"/>
</dbReference>
<dbReference type="Gene3D" id="3.30.460.10">
    <property type="entry name" value="Beta Polymerase, domain 2"/>
    <property type="match status" value="1"/>
</dbReference>
<dbReference type="PANTHER" id="PTHR33933:SF1">
    <property type="entry name" value="PROTEIN ADENYLYLTRANSFERASE MNTA-RELATED"/>
    <property type="match status" value="1"/>
</dbReference>
<accession>A0A918K953</accession>
<dbReference type="InterPro" id="IPR043519">
    <property type="entry name" value="NT_sf"/>
</dbReference>
<dbReference type="InterPro" id="IPR007842">
    <property type="entry name" value="HEPN_dom"/>
</dbReference>
<proteinExistence type="predicted"/>
<dbReference type="Gene3D" id="1.20.120.330">
    <property type="entry name" value="Nucleotidyltransferases domain 2"/>
    <property type="match status" value="1"/>
</dbReference>
<dbReference type="Pfam" id="PF05168">
    <property type="entry name" value="HEPN"/>
    <property type="match status" value="1"/>
</dbReference>
<name>A0A918K953_9GAMM</name>
<evidence type="ECO:0000313" key="2">
    <source>
        <dbReference type="EMBL" id="GGX55421.1"/>
    </source>
</evidence>
<keyword evidence="3" id="KW-1185">Reference proteome</keyword>
<keyword evidence="2" id="KW-0238">DNA-binding</keyword>
<dbReference type="SMART" id="SM00748">
    <property type="entry name" value="HEPN"/>
    <property type="match status" value="1"/>
</dbReference>
<evidence type="ECO:0000313" key="3">
    <source>
        <dbReference type="Proteomes" id="UP000626148"/>
    </source>
</evidence>
<dbReference type="EMBL" id="BMXR01000005">
    <property type="protein sequence ID" value="GGX55421.1"/>
    <property type="molecule type" value="Genomic_DNA"/>
</dbReference>